<evidence type="ECO:0000259" key="5">
    <source>
        <dbReference type="Pfam" id="PF06803"/>
    </source>
</evidence>
<keyword evidence="3" id="KW-1133">Transmembrane helix</keyword>
<gene>
    <name evidence="6" type="ORF">G4Z02_05020</name>
</gene>
<keyword evidence="4" id="KW-0472">Membrane</keyword>
<evidence type="ECO:0000256" key="1">
    <source>
        <dbReference type="ARBA" id="ARBA00004127"/>
    </source>
</evidence>
<dbReference type="InterPro" id="IPR010652">
    <property type="entry name" value="DUF1232"/>
</dbReference>
<evidence type="ECO:0000313" key="7">
    <source>
        <dbReference type="Proteomes" id="UP000514720"/>
    </source>
</evidence>
<organism evidence="6 7">
    <name type="scientific">Candidatus Xianfuyuplasma coldseepsis</name>
    <dbReference type="NCBI Taxonomy" id="2782163"/>
    <lineage>
        <taxon>Bacteria</taxon>
        <taxon>Bacillati</taxon>
        <taxon>Mycoplasmatota</taxon>
        <taxon>Mollicutes</taxon>
        <taxon>Candidatus Izemoplasmatales</taxon>
        <taxon>Candidatus Izemoplasmataceae</taxon>
        <taxon>Candidatus Xianfuyuplasma</taxon>
    </lineage>
</organism>
<evidence type="ECO:0000313" key="6">
    <source>
        <dbReference type="EMBL" id="QMS86016.1"/>
    </source>
</evidence>
<evidence type="ECO:0000256" key="4">
    <source>
        <dbReference type="ARBA" id="ARBA00023136"/>
    </source>
</evidence>
<keyword evidence="7" id="KW-1185">Reference proteome</keyword>
<evidence type="ECO:0000256" key="3">
    <source>
        <dbReference type="ARBA" id="ARBA00022989"/>
    </source>
</evidence>
<dbReference type="Pfam" id="PF06803">
    <property type="entry name" value="DUF1232"/>
    <property type="match status" value="1"/>
</dbReference>
<protein>
    <submittedName>
        <fullName evidence="6">DUF1232 domain-containing protein</fullName>
    </submittedName>
</protein>
<feature type="domain" description="DUF1232" evidence="5">
    <location>
        <begin position="52"/>
        <end position="86"/>
    </location>
</feature>
<comment type="subcellular location">
    <subcellularLocation>
        <location evidence="1">Endomembrane system</location>
        <topology evidence="1">Multi-pass membrane protein</topology>
    </subcellularLocation>
</comment>
<reference evidence="6 7" key="1">
    <citation type="submission" date="2020-02" db="EMBL/GenBank/DDBJ databases">
        <authorList>
            <person name="Zheng R.K."/>
            <person name="Sun C.M."/>
        </authorList>
    </citation>
    <scope>NUCLEOTIDE SEQUENCE [LARGE SCALE GENOMIC DNA]</scope>
    <source>
        <strain evidence="7">zrk13</strain>
    </source>
</reference>
<name>A0A7L7KUU4_9MOLU</name>
<proteinExistence type="predicted"/>
<evidence type="ECO:0000256" key="2">
    <source>
        <dbReference type="ARBA" id="ARBA00022692"/>
    </source>
</evidence>
<dbReference type="EMBL" id="CP048914">
    <property type="protein sequence ID" value="QMS86016.1"/>
    <property type="molecule type" value="Genomic_DNA"/>
</dbReference>
<keyword evidence="2" id="KW-0812">Transmembrane</keyword>
<dbReference type="Proteomes" id="UP000514720">
    <property type="component" value="Chromosome"/>
</dbReference>
<dbReference type="GO" id="GO:0012505">
    <property type="term" value="C:endomembrane system"/>
    <property type="evidence" value="ECO:0007669"/>
    <property type="project" value="UniProtKB-SubCell"/>
</dbReference>
<sequence length="99" mass="11028">MELLEEYSDSDIEDVDEHKLMKMNKGPVKKIWDQVLILWDTARDPKTSTAIKALGIGALIYLISPIDAIPDMIPMLGLTDDVAVIAYAVSQLNKVSKKK</sequence>
<accession>A0A7L7KUU4</accession>
<dbReference type="AlphaFoldDB" id="A0A7L7KUU4"/>
<dbReference type="KEGG" id="xcl:G4Z02_05020"/>